<keyword evidence="5" id="KW-0677">Repeat</keyword>
<dbReference type="EC" id="2.7.7.6" evidence="1"/>
<evidence type="ECO:0000256" key="1">
    <source>
        <dbReference type="ARBA" id="ARBA00012418"/>
    </source>
</evidence>
<dbReference type="GO" id="GO:0003899">
    <property type="term" value="F:DNA-directed RNA polymerase activity"/>
    <property type="evidence" value="ECO:0007669"/>
    <property type="project" value="UniProtKB-EC"/>
</dbReference>
<dbReference type="Pfam" id="PF13812">
    <property type="entry name" value="PPR_3"/>
    <property type="match status" value="1"/>
</dbReference>
<dbReference type="InterPro" id="IPR002885">
    <property type="entry name" value="PPR_rpt"/>
</dbReference>
<dbReference type="GO" id="GO:0000428">
    <property type="term" value="C:DNA-directed RNA polymerase complex"/>
    <property type="evidence" value="ECO:0007669"/>
    <property type="project" value="UniProtKB-KW"/>
</dbReference>
<dbReference type="NCBIfam" id="TIGR00756">
    <property type="entry name" value="PPR"/>
    <property type="match status" value="3"/>
</dbReference>
<evidence type="ECO:0000259" key="10">
    <source>
        <dbReference type="Pfam" id="PF04937"/>
    </source>
</evidence>
<evidence type="ECO:0000256" key="4">
    <source>
        <dbReference type="ARBA" id="ARBA00022695"/>
    </source>
</evidence>
<dbReference type="Gene3D" id="3.90.1800.10">
    <property type="entry name" value="RNA polymerase alpha subunit dimerisation domain"/>
    <property type="match status" value="1"/>
</dbReference>
<dbReference type="Proteomes" id="UP000326396">
    <property type="component" value="Linkage Group LG8"/>
</dbReference>
<feature type="domain" description="RNA polymerase Rpb2" evidence="9">
    <location>
        <begin position="626"/>
        <end position="701"/>
    </location>
</feature>
<dbReference type="GO" id="GO:0003723">
    <property type="term" value="F:RNA binding"/>
    <property type="evidence" value="ECO:0007669"/>
    <property type="project" value="InterPro"/>
</dbReference>
<evidence type="ECO:0000313" key="11">
    <source>
        <dbReference type="EMBL" id="KAD2805217.1"/>
    </source>
</evidence>
<evidence type="ECO:0000256" key="5">
    <source>
        <dbReference type="ARBA" id="ARBA00022737"/>
    </source>
</evidence>
<dbReference type="Gene3D" id="1.25.40.10">
    <property type="entry name" value="Tetratricopeptide repeat domain"/>
    <property type="match status" value="4"/>
</dbReference>
<dbReference type="EMBL" id="SZYD01000018">
    <property type="protein sequence ID" value="KAD2805217.1"/>
    <property type="molecule type" value="Genomic_DNA"/>
</dbReference>
<keyword evidence="3" id="KW-0808">Transferase</keyword>
<organism evidence="11 12">
    <name type="scientific">Mikania micrantha</name>
    <name type="common">bitter vine</name>
    <dbReference type="NCBI Taxonomy" id="192012"/>
    <lineage>
        <taxon>Eukaryota</taxon>
        <taxon>Viridiplantae</taxon>
        <taxon>Streptophyta</taxon>
        <taxon>Embryophyta</taxon>
        <taxon>Tracheophyta</taxon>
        <taxon>Spermatophyta</taxon>
        <taxon>Magnoliopsida</taxon>
        <taxon>eudicotyledons</taxon>
        <taxon>Gunneridae</taxon>
        <taxon>Pentapetalae</taxon>
        <taxon>asterids</taxon>
        <taxon>campanulids</taxon>
        <taxon>Asterales</taxon>
        <taxon>Asteraceae</taxon>
        <taxon>Asteroideae</taxon>
        <taxon>Heliantheae alliance</taxon>
        <taxon>Eupatorieae</taxon>
        <taxon>Mikania</taxon>
    </lineage>
</organism>
<dbReference type="Pfam" id="PF04560">
    <property type="entry name" value="RNA_pol_Rpb2_7"/>
    <property type="match status" value="1"/>
</dbReference>
<dbReference type="GO" id="GO:0003677">
    <property type="term" value="F:DNA binding"/>
    <property type="evidence" value="ECO:0007669"/>
    <property type="project" value="InterPro"/>
</dbReference>
<dbReference type="Pfam" id="PF00562">
    <property type="entry name" value="RNA_pol_Rpb2_6"/>
    <property type="match status" value="1"/>
</dbReference>
<dbReference type="Pfam" id="PF13041">
    <property type="entry name" value="PPR_2"/>
    <property type="match status" value="1"/>
</dbReference>
<proteinExistence type="predicted"/>
<keyword evidence="12" id="KW-1185">Reference proteome</keyword>
<dbReference type="SUPFAM" id="SSF64484">
    <property type="entry name" value="beta and beta-prime subunits of DNA dependent RNA-polymerase"/>
    <property type="match status" value="1"/>
</dbReference>
<dbReference type="PROSITE" id="PS51375">
    <property type="entry name" value="PPR"/>
    <property type="match status" value="4"/>
</dbReference>
<dbReference type="InterPro" id="IPR046960">
    <property type="entry name" value="PPR_At4g14850-like_plant"/>
</dbReference>
<evidence type="ECO:0000259" key="9">
    <source>
        <dbReference type="Pfam" id="PF04560"/>
    </source>
</evidence>
<feature type="repeat" description="PPR" evidence="7">
    <location>
        <begin position="145"/>
        <end position="180"/>
    </location>
</feature>
<feature type="repeat" description="PPR" evidence="7">
    <location>
        <begin position="247"/>
        <end position="277"/>
    </location>
</feature>
<keyword evidence="4" id="KW-0548">Nucleotidyltransferase</keyword>
<dbReference type="Pfam" id="PF01535">
    <property type="entry name" value="PPR"/>
    <property type="match status" value="4"/>
</dbReference>
<dbReference type="InterPro" id="IPR007120">
    <property type="entry name" value="DNA-dir_RNAP_su2_dom"/>
</dbReference>
<evidence type="ECO:0000256" key="2">
    <source>
        <dbReference type="ARBA" id="ARBA00022478"/>
    </source>
</evidence>
<evidence type="ECO:0000256" key="7">
    <source>
        <dbReference type="PROSITE-ProRule" id="PRU00708"/>
    </source>
</evidence>
<dbReference type="AlphaFoldDB" id="A0A5N6LUH5"/>
<reference evidence="11 12" key="1">
    <citation type="submission" date="2019-05" db="EMBL/GenBank/DDBJ databases">
        <title>Mikania micrantha, genome provides insights into the molecular mechanism of rapid growth.</title>
        <authorList>
            <person name="Liu B."/>
        </authorList>
    </citation>
    <scope>NUCLEOTIDE SEQUENCE [LARGE SCALE GENOMIC DNA]</scope>
    <source>
        <strain evidence="11">NLD-2019</strain>
        <tissue evidence="11">Leaf</tissue>
    </source>
</reference>
<feature type="repeat" description="PPR" evidence="7">
    <location>
        <begin position="216"/>
        <end position="246"/>
    </location>
</feature>
<dbReference type="OrthoDB" id="185373at2759"/>
<dbReference type="GO" id="GO:0006351">
    <property type="term" value="P:DNA-templated transcription"/>
    <property type="evidence" value="ECO:0007669"/>
    <property type="project" value="InterPro"/>
</dbReference>
<keyword evidence="6" id="KW-0804">Transcription</keyword>
<dbReference type="InterPro" id="IPR007641">
    <property type="entry name" value="RNA_pol_Rpb2_7"/>
</dbReference>
<accession>A0A5N6LUH5</accession>
<dbReference type="Gene3D" id="2.40.270.10">
    <property type="entry name" value="DNA-directed RNA polymerase, subunit 2, domain 6"/>
    <property type="match status" value="1"/>
</dbReference>
<dbReference type="GO" id="GO:0009451">
    <property type="term" value="P:RNA modification"/>
    <property type="evidence" value="ECO:0007669"/>
    <property type="project" value="InterPro"/>
</dbReference>
<sequence>MFDEMPQRTLTAYNYMMSGYLKHDEVVESLNLVRRLVLCNEKPDAYTFSMILKAASSDSVSSIGCLIGKEVHAQIMKSYVVVDDVLSTALVDSYVKSGRIDYARSVFDFMMEKDVVCSTSMISGYMRQGFMEDAEDIFVKTVTKDVVMFNAMIEGYSKSVETAKKGVEIYISMQRLDFKPNMSTFASIIGACSMLSACEVGQQVQCQLMKTNFSTDIKMGSALIDMYSKCGRIEDARKAFDEMPVKNVFSWTSMIDGYGKNGDSSEAFDLFDQMQHIYYIRPNHVTFLGVLSACGHAGMVSKGLEIFEIMVKDYSMKPHMEHYACMVDLLGRAGRLDQALRFVMSMPEKPNSDVWAALLSSCRLHGDVELASVAANELFMLSSDSRPGAYVALSNTLAEAGRWDHVSDLRELMKTRDVSKETGTYLEASRKHLYWTPCAAHCLDLMFEYIEKISKIKEFLKSATFANAYNYNILVRCIIVNSNGMSFCNNVAAQWFDAPILLVPEIPMWFHRAEGLSYVRFMKMRPTLRSEIMFNTKREIKVGNKVAGRHGNKGIISKILPRQDMPYLQDGRPVDMVFNPLGVPSRMNVGQIFESSLGLMIKSMGVSVGVIHVLHNNPLKEGPRRGGQRVGEMEVWALEGFGVAYILQEMLTYKSDHIRARQEVLGTIIFGGRIPTPEDAPESFRLFVRELRSLALELNHFLVSEKTFQLNRKEA</sequence>
<dbReference type="InterPro" id="IPR011990">
    <property type="entry name" value="TPR-like_helical_dom_sf"/>
</dbReference>
<gene>
    <name evidence="11" type="ORF">E3N88_38594</name>
</gene>
<dbReference type="PANTHER" id="PTHR47926">
    <property type="entry name" value="PENTATRICOPEPTIDE REPEAT-CONTAINING PROTEIN"/>
    <property type="match status" value="1"/>
</dbReference>
<evidence type="ECO:0000256" key="6">
    <source>
        <dbReference type="ARBA" id="ARBA00023163"/>
    </source>
</evidence>
<dbReference type="PANTHER" id="PTHR47926:SF535">
    <property type="entry name" value="PENTACOTRIPEPTIDE-REPEAT REGION OF PRORP DOMAIN-CONTAINING PROTEIN"/>
    <property type="match status" value="1"/>
</dbReference>
<dbReference type="InterPro" id="IPR007121">
    <property type="entry name" value="RNA_pol_bsu_CS"/>
</dbReference>
<comment type="caution">
    <text evidence="11">The sequence shown here is derived from an EMBL/GenBank/DDBJ whole genome shotgun (WGS) entry which is preliminary data.</text>
</comment>
<protein>
    <recommendedName>
        <fullName evidence="1">DNA-directed RNA polymerase</fullName>
        <ecNumber evidence="1">2.7.7.6</ecNumber>
    </recommendedName>
</protein>
<dbReference type="Pfam" id="PF04937">
    <property type="entry name" value="DUF659"/>
    <property type="match status" value="1"/>
</dbReference>
<dbReference type="InterPro" id="IPR037033">
    <property type="entry name" value="DNA-dir_RNAP_su2_hyb_sf"/>
</dbReference>
<evidence type="ECO:0000256" key="3">
    <source>
        <dbReference type="ARBA" id="ARBA00022679"/>
    </source>
</evidence>
<dbReference type="FunFam" id="1.25.40.10:FF:000090">
    <property type="entry name" value="Pentatricopeptide repeat-containing protein, chloroplastic"/>
    <property type="match status" value="1"/>
</dbReference>
<feature type="repeat" description="PPR" evidence="7">
    <location>
        <begin position="83"/>
        <end position="117"/>
    </location>
</feature>
<feature type="domain" description="DUF659" evidence="10">
    <location>
        <begin position="418"/>
        <end position="463"/>
    </location>
</feature>
<keyword evidence="2" id="KW-0240">DNA-directed RNA polymerase</keyword>
<name>A0A5N6LUH5_9ASTR</name>
<feature type="domain" description="DNA-directed RNA polymerase subunit 2 hybrid-binding" evidence="8">
    <location>
        <begin position="531"/>
        <end position="607"/>
    </location>
</feature>
<dbReference type="PROSITE" id="PS01166">
    <property type="entry name" value="RNA_POL_BETA"/>
    <property type="match status" value="1"/>
</dbReference>
<dbReference type="InterPro" id="IPR007021">
    <property type="entry name" value="DUF659"/>
</dbReference>
<evidence type="ECO:0000313" key="12">
    <source>
        <dbReference type="Proteomes" id="UP000326396"/>
    </source>
</evidence>
<evidence type="ECO:0000259" key="8">
    <source>
        <dbReference type="Pfam" id="PF00562"/>
    </source>
</evidence>